<evidence type="ECO:0000313" key="5">
    <source>
        <dbReference type="EMBL" id="QCI67693.1"/>
    </source>
</evidence>
<dbReference type="InterPro" id="IPR018060">
    <property type="entry name" value="HTH_AraC"/>
</dbReference>
<dbReference type="AlphaFoldDB" id="A0A4D7BAI2"/>
<evidence type="ECO:0000256" key="3">
    <source>
        <dbReference type="ARBA" id="ARBA00023163"/>
    </source>
</evidence>
<dbReference type="GO" id="GO:0005829">
    <property type="term" value="C:cytosol"/>
    <property type="evidence" value="ECO:0007669"/>
    <property type="project" value="TreeGrafter"/>
</dbReference>
<keyword evidence="1" id="KW-0805">Transcription regulation</keyword>
<dbReference type="SMART" id="SM00342">
    <property type="entry name" value="HTH_ARAC"/>
    <property type="match status" value="1"/>
</dbReference>
<keyword evidence="3" id="KW-0804">Transcription</keyword>
<dbReference type="PANTHER" id="PTHR47894">
    <property type="entry name" value="HTH-TYPE TRANSCRIPTIONAL REGULATOR GADX"/>
    <property type="match status" value="1"/>
</dbReference>
<protein>
    <submittedName>
        <fullName evidence="5">Helix-turn-helix domain-containing protein</fullName>
    </submittedName>
</protein>
<evidence type="ECO:0000259" key="4">
    <source>
        <dbReference type="PROSITE" id="PS01124"/>
    </source>
</evidence>
<accession>A0A4D7BAI2</accession>
<dbReference type="RefSeq" id="WP_136963121.1">
    <property type="nucleotide sequence ID" value="NZ_CP039690.1"/>
</dbReference>
<sequence length="296" mass="31510">MYGGATPSNSPGRAGLIRAAQPRAVMTRWKSYHLLGASLDPGPQEPRRLFAWSVNRVVNGFIDDADYHQAAARAARGRTTPGRLERQMTPLIALDANPIAELMRTAPDLASFERRWNGFNRSAPLGVDTSLSADGTVRLHRAVRSAEADSAFRAQVIATCVGLILPSAQAAARGIDDARRLAVNARLLDGACAGLVDLVDCLYAEPAASLADCIAALGCARRTLQRDLARAGLSFSALRQAIRLTIAGHAIRTASGSLTMIAQTAGFFDSAHLVHAWRQACGITPSDYRRLASVAA</sequence>
<evidence type="ECO:0000256" key="2">
    <source>
        <dbReference type="ARBA" id="ARBA00023125"/>
    </source>
</evidence>
<dbReference type="GO" id="GO:0000976">
    <property type="term" value="F:transcription cis-regulatory region binding"/>
    <property type="evidence" value="ECO:0007669"/>
    <property type="project" value="TreeGrafter"/>
</dbReference>
<dbReference type="EMBL" id="CP039690">
    <property type="protein sequence ID" value="QCI67693.1"/>
    <property type="molecule type" value="Genomic_DNA"/>
</dbReference>
<dbReference type="Gene3D" id="1.10.10.60">
    <property type="entry name" value="Homeodomain-like"/>
    <property type="match status" value="1"/>
</dbReference>
<name>A0A4D7BAI2_9HYPH</name>
<evidence type="ECO:0000313" key="6">
    <source>
        <dbReference type="Proteomes" id="UP000298781"/>
    </source>
</evidence>
<dbReference type="Pfam" id="PF12833">
    <property type="entry name" value="HTH_18"/>
    <property type="match status" value="1"/>
</dbReference>
<organism evidence="5 6">
    <name type="scientific">Phreatobacter stygius</name>
    <dbReference type="NCBI Taxonomy" id="1940610"/>
    <lineage>
        <taxon>Bacteria</taxon>
        <taxon>Pseudomonadati</taxon>
        <taxon>Pseudomonadota</taxon>
        <taxon>Alphaproteobacteria</taxon>
        <taxon>Hyphomicrobiales</taxon>
        <taxon>Phreatobacteraceae</taxon>
        <taxon>Phreatobacter</taxon>
    </lineage>
</organism>
<proteinExistence type="predicted"/>
<feature type="domain" description="HTH araC/xylS-type" evidence="4">
    <location>
        <begin position="193"/>
        <end position="291"/>
    </location>
</feature>
<keyword evidence="2" id="KW-0238">DNA-binding</keyword>
<gene>
    <name evidence="5" type="ORF">E8M01_27815</name>
</gene>
<dbReference type="PROSITE" id="PS01124">
    <property type="entry name" value="HTH_ARAC_FAMILY_2"/>
    <property type="match status" value="1"/>
</dbReference>
<dbReference type="SUPFAM" id="SSF46689">
    <property type="entry name" value="Homeodomain-like"/>
    <property type="match status" value="1"/>
</dbReference>
<dbReference type="OrthoDB" id="9805730at2"/>
<keyword evidence="6" id="KW-1185">Reference proteome</keyword>
<dbReference type="GO" id="GO:0003700">
    <property type="term" value="F:DNA-binding transcription factor activity"/>
    <property type="evidence" value="ECO:0007669"/>
    <property type="project" value="InterPro"/>
</dbReference>
<reference evidence="5 6" key="1">
    <citation type="submission" date="2019-04" db="EMBL/GenBank/DDBJ databases">
        <title>Phreatobacter aquaticus sp. nov.</title>
        <authorList>
            <person name="Choi A."/>
        </authorList>
    </citation>
    <scope>NUCLEOTIDE SEQUENCE [LARGE SCALE GENOMIC DNA]</scope>
    <source>
        <strain evidence="5 6">KCTC 52518</strain>
    </source>
</reference>
<evidence type="ECO:0000256" key="1">
    <source>
        <dbReference type="ARBA" id="ARBA00023015"/>
    </source>
</evidence>
<dbReference type="Proteomes" id="UP000298781">
    <property type="component" value="Chromosome"/>
</dbReference>
<dbReference type="InterPro" id="IPR009057">
    <property type="entry name" value="Homeodomain-like_sf"/>
</dbReference>
<dbReference type="PANTHER" id="PTHR47894:SF4">
    <property type="entry name" value="HTH-TYPE TRANSCRIPTIONAL REGULATOR GADX"/>
    <property type="match status" value="1"/>
</dbReference>
<dbReference type="KEGG" id="pstg:E8M01_27815"/>